<proteinExistence type="predicted"/>
<sequence length="93" mass="10466">MTFVKRASLLTITMTVGKRASLLRITMTFIEESIIADDHYDIREESIIADDHYDSREESDKESKVTPNADLEKIEEAKNIRAETAGSECASVN</sequence>
<feature type="region of interest" description="Disordered" evidence="1">
    <location>
        <begin position="50"/>
        <end position="93"/>
    </location>
</feature>
<reference evidence="2 3" key="1">
    <citation type="journal article" date="2021" name="Elife">
        <title>Chloroplast acquisition without the gene transfer in kleptoplastic sea slugs, Plakobranchus ocellatus.</title>
        <authorList>
            <person name="Maeda T."/>
            <person name="Takahashi S."/>
            <person name="Yoshida T."/>
            <person name="Shimamura S."/>
            <person name="Takaki Y."/>
            <person name="Nagai Y."/>
            <person name="Toyoda A."/>
            <person name="Suzuki Y."/>
            <person name="Arimoto A."/>
            <person name="Ishii H."/>
            <person name="Satoh N."/>
            <person name="Nishiyama T."/>
            <person name="Hasebe M."/>
            <person name="Maruyama T."/>
            <person name="Minagawa J."/>
            <person name="Obokata J."/>
            <person name="Shigenobu S."/>
        </authorList>
    </citation>
    <scope>NUCLEOTIDE SEQUENCE [LARGE SCALE GENOMIC DNA]</scope>
</reference>
<dbReference type="Proteomes" id="UP000762676">
    <property type="component" value="Unassembled WGS sequence"/>
</dbReference>
<evidence type="ECO:0000313" key="3">
    <source>
        <dbReference type="Proteomes" id="UP000762676"/>
    </source>
</evidence>
<evidence type="ECO:0000256" key="1">
    <source>
        <dbReference type="SAM" id="MobiDB-lite"/>
    </source>
</evidence>
<protein>
    <submittedName>
        <fullName evidence="2">Uncharacterized protein</fullName>
    </submittedName>
</protein>
<gene>
    <name evidence="2" type="ORF">ElyMa_005642300</name>
</gene>
<name>A0AAV4F956_9GAST</name>
<comment type="caution">
    <text evidence="2">The sequence shown here is derived from an EMBL/GenBank/DDBJ whole genome shotgun (WGS) entry which is preliminary data.</text>
</comment>
<dbReference type="EMBL" id="BMAT01011281">
    <property type="protein sequence ID" value="GFR69893.1"/>
    <property type="molecule type" value="Genomic_DNA"/>
</dbReference>
<evidence type="ECO:0000313" key="2">
    <source>
        <dbReference type="EMBL" id="GFR69893.1"/>
    </source>
</evidence>
<dbReference type="AlphaFoldDB" id="A0AAV4F956"/>
<organism evidence="2 3">
    <name type="scientific">Elysia marginata</name>
    <dbReference type="NCBI Taxonomy" id="1093978"/>
    <lineage>
        <taxon>Eukaryota</taxon>
        <taxon>Metazoa</taxon>
        <taxon>Spiralia</taxon>
        <taxon>Lophotrochozoa</taxon>
        <taxon>Mollusca</taxon>
        <taxon>Gastropoda</taxon>
        <taxon>Heterobranchia</taxon>
        <taxon>Euthyneura</taxon>
        <taxon>Panpulmonata</taxon>
        <taxon>Sacoglossa</taxon>
        <taxon>Placobranchoidea</taxon>
        <taxon>Plakobranchidae</taxon>
        <taxon>Elysia</taxon>
    </lineage>
</organism>
<accession>A0AAV4F956</accession>
<feature type="compositionally biased region" description="Basic and acidic residues" evidence="1">
    <location>
        <begin position="50"/>
        <end position="81"/>
    </location>
</feature>
<keyword evidence="3" id="KW-1185">Reference proteome</keyword>